<keyword evidence="3" id="KW-1185">Reference proteome</keyword>
<proteinExistence type="predicted"/>
<reference evidence="2 3" key="1">
    <citation type="journal article" date="2016" name="Int. J. Syst. Evol. Microbiol.">
        <title>Oceanobacillus halophilus sp. nov., a novel moderately halophilic bacterium from a hypersaline lake.</title>
        <authorList>
            <person name="Amoozegar M.A."/>
            <person name="Bagheri M."/>
            <person name="Makhdoumi A."/>
            <person name="Nikou M.M."/>
            <person name="Fazeli S.A.S."/>
            <person name="Schumann P."/>
            <person name="Sproer C."/>
            <person name="Sanchez-Porro C."/>
            <person name="Ventosa A."/>
        </authorList>
    </citation>
    <scope>NUCLEOTIDE SEQUENCE [LARGE SCALE GENOMIC DNA]</scope>
    <source>
        <strain evidence="2 3">DSM 23996</strain>
    </source>
</reference>
<dbReference type="RefSeq" id="WP_121203817.1">
    <property type="nucleotide sequence ID" value="NZ_RBZP01000004.1"/>
</dbReference>
<dbReference type="Pfam" id="PF13333">
    <property type="entry name" value="rve_2"/>
    <property type="match status" value="1"/>
</dbReference>
<comment type="caution">
    <text evidence="2">The sequence shown here is derived from an EMBL/GenBank/DDBJ whole genome shotgun (WGS) entry which is preliminary data.</text>
</comment>
<dbReference type="AlphaFoldDB" id="A0A495A7B5"/>
<dbReference type="OrthoDB" id="9781005at2"/>
<feature type="domain" description="Integrase catalytic" evidence="1">
    <location>
        <begin position="14"/>
        <end position="66"/>
    </location>
</feature>
<dbReference type="InterPro" id="IPR001584">
    <property type="entry name" value="Integrase_cat-core"/>
</dbReference>
<evidence type="ECO:0000313" key="3">
    <source>
        <dbReference type="Proteomes" id="UP000269301"/>
    </source>
</evidence>
<dbReference type="Proteomes" id="UP000269301">
    <property type="component" value="Unassembled WGS sequence"/>
</dbReference>
<dbReference type="SUPFAM" id="SSF53098">
    <property type="entry name" value="Ribonuclease H-like"/>
    <property type="match status" value="1"/>
</dbReference>
<name>A0A495A7B5_9BACI</name>
<gene>
    <name evidence="2" type="ORF">D8M06_07680</name>
</gene>
<dbReference type="InterPro" id="IPR012337">
    <property type="entry name" value="RNaseH-like_sf"/>
</dbReference>
<protein>
    <recommendedName>
        <fullName evidence="1">Integrase catalytic domain-containing protein</fullName>
    </recommendedName>
</protein>
<evidence type="ECO:0000259" key="1">
    <source>
        <dbReference type="Pfam" id="PF13333"/>
    </source>
</evidence>
<accession>A0A495A7B5</accession>
<dbReference type="GO" id="GO:0015074">
    <property type="term" value="P:DNA integration"/>
    <property type="evidence" value="ECO:0007669"/>
    <property type="project" value="InterPro"/>
</dbReference>
<dbReference type="EMBL" id="RBZP01000004">
    <property type="protein sequence ID" value="RKQ34254.1"/>
    <property type="molecule type" value="Genomic_DNA"/>
</dbReference>
<sequence length="68" mass="8232">MACHGSCIDNGPIESFWGILKCQKYYLHKYEHMKRFVVIDKYMKFYNHDRYQKRLDGLIPLKYRAKAA</sequence>
<organism evidence="2 3">
    <name type="scientific">Oceanobacillus halophilus</name>
    <dbReference type="NCBI Taxonomy" id="930130"/>
    <lineage>
        <taxon>Bacteria</taxon>
        <taxon>Bacillati</taxon>
        <taxon>Bacillota</taxon>
        <taxon>Bacilli</taxon>
        <taxon>Bacillales</taxon>
        <taxon>Bacillaceae</taxon>
        <taxon>Oceanobacillus</taxon>
    </lineage>
</organism>
<evidence type="ECO:0000313" key="2">
    <source>
        <dbReference type="EMBL" id="RKQ34254.1"/>
    </source>
</evidence>